<keyword evidence="4" id="KW-1185">Reference proteome</keyword>
<reference evidence="3 4" key="1">
    <citation type="submission" date="2024-01" db="EMBL/GenBank/DDBJ databases">
        <authorList>
            <person name="Allen C."/>
            <person name="Tagirdzhanova G."/>
        </authorList>
    </citation>
    <scope>NUCLEOTIDE SEQUENCE [LARGE SCALE GENOMIC DNA]</scope>
    <source>
        <strain evidence="3 4">CBS 573.63</strain>
    </source>
</reference>
<dbReference type="Proteomes" id="UP001642501">
    <property type="component" value="Unassembled WGS sequence"/>
</dbReference>
<protein>
    <submittedName>
        <fullName evidence="3">Uncharacterized protein</fullName>
    </submittedName>
</protein>
<sequence>MKLNLIVIASSLALTVAAAPTVNSDCSSYEARTEQRYQVTDMTDGPGQWNAYGGTGMNDDSNVPGTDDRNPFDLPNGQSDGGQGPVGLGHHNHHWPWEETAEESAEVSRNV</sequence>
<proteinExistence type="predicted"/>
<feature type="signal peptide" evidence="2">
    <location>
        <begin position="1"/>
        <end position="18"/>
    </location>
</feature>
<dbReference type="EMBL" id="CAWUOM010000014">
    <property type="protein sequence ID" value="CAK7265058.1"/>
    <property type="molecule type" value="Genomic_DNA"/>
</dbReference>
<keyword evidence="2" id="KW-0732">Signal</keyword>
<gene>
    <name evidence="3" type="ORF">SEPCBS57363_001388</name>
</gene>
<evidence type="ECO:0000313" key="4">
    <source>
        <dbReference type="Proteomes" id="UP001642501"/>
    </source>
</evidence>
<evidence type="ECO:0000256" key="1">
    <source>
        <dbReference type="SAM" id="MobiDB-lite"/>
    </source>
</evidence>
<evidence type="ECO:0000313" key="3">
    <source>
        <dbReference type="EMBL" id="CAK7265058.1"/>
    </source>
</evidence>
<evidence type="ECO:0000256" key="2">
    <source>
        <dbReference type="SAM" id="SignalP"/>
    </source>
</evidence>
<feature type="chain" id="PRO_5046375189" evidence="2">
    <location>
        <begin position="19"/>
        <end position="111"/>
    </location>
</feature>
<comment type="caution">
    <text evidence="3">The sequence shown here is derived from an EMBL/GenBank/DDBJ whole genome shotgun (WGS) entry which is preliminary data.</text>
</comment>
<organism evidence="3 4">
    <name type="scientific">Sporothrix epigloea</name>
    <dbReference type="NCBI Taxonomy" id="1892477"/>
    <lineage>
        <taxon>Eukaryota</taxon>
        <taxon>Fungi</taxon>
        <taxon>Dikarya</taxon>
        <taxon>Ascomycota</taxon>
        <taxon>Pezizomycotina</taxon>
        <taxon>Sordariomycetes</taxon>
        <taxon>Sordariomycetidae</taxon>
        <taxon>Ophiostomatales</taxon>
        <taxon>Ophiostomataceae</taxon>
        <taxon>Sporothrix</taxon>
    </lineage>
</organism>
<feature type="region of interest" description="Disordered" evidence="1">
    <location>
        <begin position="41"/>
        <end position="111"/>
    </location>
</feature>
<accession>A0ABP0DA08</accession>
<name>A0ABP0DA08_9PEZI</name>